<dbReference type="Gene3D" id="3.40.50.300">
    <property type="entry name" value="P-loop containing nucleotide triphosphate hydrolases"/>
    <property type="match status" value="1"/>
</dbReference>
<keyword evidence="9 11" id="KW-0238">DNA-binding</keyword>
<keyword evidence="10 11" id="KW-0234">DNA repair</keyword>
<evidence type="ECO:0000256" key="9">
    <source>
        <dbReference type="ARBA" id="ARBA00023125"/>
    </source>
</evidence>
<dbReference type="PANTHER" id="PTHR32472">
    <property type="entry name" value="DNA REPAIR PROTEIN RADA"/>
    <property type="match status" value="1"/>
</dbReference>
<dbReference type="AlphaFoldDB" id="A0A5C0UHK6"/>
<keyword evidence="6 13" id="KW-0862">Zinc</keyword>
<dbReference type="Proteomes" id="UP000323844">
    <property type="component" value="Chromosome"/>
</dbReference>
<sequence>MKHTKGQYKCKNCSATFFKWCGQCTQCHEWGSVSEDCVAKGNVVTNGRVSSIEKFSGKLLNVDLGIDIPISELSYVLGGKLVKGATILLGGDPGIGKSTLLLQLVLKMAEGGNESLYISGEESVPQMQMRAKRIGVSELVKKAHVIAESSVENIIASADSIPNLSLLILDSVQTLSSSEVLSAAGTSSQVRCSAQKMIDYAKKTGVGVFFVGHVTKDGQIAGPKILEHMVDTVLYFEGEKNSHLRILRSIKNRFGPVNEIGVFEMQQSGLTEVKNPSKVFLTESDSLSSGTSIFVGIEGSRPLLVEIQVLIASSNLPIPKRTCIGWDTNRLSMLIAVLSVRCGVNLNSYDIYLSVAGGLKITEPAADMAVAAALVSAYLCIPLPQQYVWFGEISLSGDVKKVVNVEKRLNEAKKMGFSTVVSNCPLHDALQICYMKHIGEIVKTVKDLSL</sequence>
<dbReference type="Gene3D" id="3.30.230.10">
    <property type="match status" value="1"/>
</dbReference>
<dbReference type="InterPro" id="IPR041166">
    <property type="entry name" value="Rubredoxin_2"/>
</dbReference>
<dbReference type="EMBL" id="CP043312">
    <property type="protein sequence ID" value="QEK39645.1"/>
    <property type="molecule type" value="Genomic_DNA"/>
</dbReference>
<evidence type="ECO:0000256" key="1">
    <source>
        <dbReference type="ARBA" id="ARBA00022723"/>
    </source>
</evidence>
<keyword evidence="2 11" id="KW-0547">Nucleotide-binding</keyword>
<dbReference type="GO" id="GO:0005829">
    <property type="term" value="C:cytosol"/>
    <property type="evidence" value="ECO:0007669"/>
    <property type="project" value="TreeGrafter"/>
</dbReference>
<dbReference type="PRINTS" id="PR01874">
    <property type="entry name" value="DNAREPAIRADA"/>
</dbReference>
<dbReference type="InterPro" id="IPR027417">
    <property type="entry name" value="P-loop_NTPase"/>
</dbReference>
<proteinExistence type="inferred from homology"/>
<evidence type="ECO:0000256" key="5">
    <source>
        <dbReference type="ARBA" id="ARBA00022801"/>
    </source>
</evidence>
<dbReference type="SMART" id="SM00382">
    <property type="entry name" value="AAA"/>
    <property type="match status" value="1"/>
</dbReference>
<dbReference type="GO" id="GO:0016787">
    <property type="term" value="F:hydrolase activity"/>
    <property type="evidence" value="ECO:0007669"/>
    <property type="project" value="UniProtKB-KW"/>
</dbReference>
<evidence type="ECO:0000256" key="13">
    <source>
        <dbReference type="RuleBase" id="RU003555"/>
    </source>
</evidence>
<dbReference type="SUPFAM" id="SSF52540">
    <property type="entry name" value="P-loop containing nucleoside triphosphate hydrolases"/>
    <property type="match status" value="1"/>
</dbReference>
<dbReference type="GO" id="GO:0005524">
    <property type="term" value="F:ATP binding"/>
    <property type="evidence" value="ECO:0007669"/>
    <property type="project" value="UniProtKB-UniRule"/>
</dbReference>
<comment type="function">
    <text evidence="13">DNA-dependent ATPase involved in processing of recombination intermediates, plays a role in repairing DNA breaks. Stimulates the branch migration of RecA-mediated strand transfer reactions, allowing the 3' invading strand to extend heteroduplex DNA faster. Binds ssDNA in the presence of ADP but not other nucleotides, has ATPase activity that is stimulated by ssDNA and various branched DNA structures, but inhibited by SSB. Does not have RecA's homology-searching function.</text>
</comment>
<evidence type="ECO:0000256" key="2">
    <source>
        <dbReference type="ARBA" id="ARBA00022741"/>
    </source>
</evidence>
<dbReference type="KEGG" id="snay:FZC37_01715"/>
<keyword evidence="7 11" id="KW-0067">ATP-binding</keyword>
<evidence type="ECO:0000256" key="4">
    <source>
        <dbReference type="ARBA" id="ARBA00022771"/>
    </source>
</evidence>
<dbReference type="GO" id="GO:0003684">
    <property type="term" value="F:damaged DNA binding"/>
    <property type="evidence" value="ECO:0007669"/>
    <property type="project" value="InterPro"/>
</dbReference>
<evidence type="ECO:0000259" key="14">
    <source>
        <dbReference type="PROSITE" id="PS50162"/>
    </source>
</evidence>
<dbReference type="InterPro" id="IPR020588">
    <property type="entry name" value="RecA_ATP-bd"/>
</dbReference>
<evidence type="ECO:0000256" key="7">
    <source>
        <dbReference type="ARBA" id="ARBA00022840"/>
    </source>
</evidence>
<comment type="function">
    <text evidence="11">Plays a role in repairing double-strand DNA breaks, probably involving stabilizing or processing branched DNA or blocked replication forks.</text>
</comment>
<accession>A0A5C0UHK6</accession>
<dbReference type="NCBIfam" id="TIGR00416">
    <property type="entry name" value="sms"/>
    <property type="match status" value="1"/>
</dbReference>
<dbReference type="Pfam" id="PF13541">
    <property type="entry name" value="ChlI"/>
    <property type="match status" value="1"/>
</dbReference>
<keyword evidence="1 11" id="KW-0479">Metal-binding</keyword>
<evidence type="ECO:0000256" key="3">
    <source>
        <dbReference type="ARBA" id="ARBA00022763"/>
    </source>
</evidence>
<feature type="domain" description="RecA family profile 1" evidence="14">
    <location>
        <begin position="62"/>
        <end position="214"/>
    </location>
</feature>
<dbReference type="InterPro" id="IPR003593">
    <property type="entry name" value="AAA+_ATPase"/>
</dbReference>
<feature type="binding site" evidence="11">
    <location>
        <begin position="91"/>
        <end position="98"/>
    </location>
    <ligand>
        <name>ATP</name>
        <dbReference type="ChEBI" id="CHEBI:30616"/>
    </ligand>
</feature>
<dbReference type="SUPFAM" id="SSF54211">
    <property type="entry name" value="Ribosomal protein S5 domain 2-like"/>
    <property type="match status" value="1"/>
</dbReference>
<comment type="similarity">
    <text evidence="11 13">Belongs to the RecA family. RadA subfamily.</text>
</comment>
<reference evidence="15 16" key="1">
    <citation type="submission" date="2019-08" db="EMBL/GenBank/DDBJ databases">
        <title>Highly reduced genomes of protist endosymbionts show evolutionary convergence.</title>
        <authorList>
            <person name="George E."/>
            <person name="Husnik F."/>
            <person name="Tashyreva D."/>
            <person name="Prokopchuk G."/>
            <person name="Horak A."/>
            <person name="Kwong W.K."/>
            <person name="Lukes J."/>
            <person name="Keeling P.J."/>
        </authorList>
    </citation>
    <scope>NUCLEOTIDE SEQUENCE [LARGE SCALE GENOMIC DNA]</scope>
    <source>
        <strain evidence="15">1621</strain>
    </source>
</reference>
<name>A0A5C0UHK6_9RICK</name>
<dbReference type="PROSITE" id="PS50162">
    <property type="entry name" value="RECA_2"/>
    <property type="match status" value="1"/>
</dbReference>
<comment type="domain">
    <text evidence="11">The middle region has homology to RecA with ATPase motifs including the RadA KNRFG motif, while the C-terminus is homologous to Lon protease.</text>
</comment>
<keyword evidence="4 13" id="KW-0863">Zinc-finger</keyword>
<dbReference type="Pfam" id="PF13481">
    <property type="entry name" value="AAA_25"/>
    <property type="match status" value="1"/>
</dbReference>
<evidence type="ECO:0000256" key="10">
    <source>
        <dbReference type="ARBA" id="ARBA00023204"/>
    </source>
</evidence>
<evidence type="ECO:0000313" key="16">
    <source>
        <dbReference type="Proteomes" id="UP000323844"/>
    </source>
</evidence>
<keyword evidence="3 11" id="KW-0227">DNA damage</keyword>
<dbReference type="OrthoDB" id="9803906at2"/>
<dbReference type="Pfam" id="PF18073">
    <property type="entry name" value="Zn_ribbon_LapB"/>
    <property type="match status" value="1"/>
</dbReference>
<keyword evidence="5" id="KW-0378">Hydrolase</keyword>
<evidence type="ECO:0000313" key="15">
    <source>
        <dbReference type="EMBL" id="QEK39645.1"/>
    </source>
</evidence>
<dbReference type="PANTHER" id="PTHR32472:SF10">
    <property type="entry name" value="DNA REPAIR PROTEIN RADA-LIKE PROTEIN"/>
    <property type="match status" value="1"/>
</dbReference>
<feature type="region of interest" description="Lon-protease-like" evidence="11">
    <location>
        <begin position="350"/>
        <end position="450"/>
    </location>
</feature>
<gene>
    <name evidence="11 15" type="primary">radA</name>
    <name evidence="15" type="ORF">FZC37_01715</name>
</gene>
<dbReference type="GO" id="GO:0008270">
    <property type="term" value="F:zinc ion binding"/>
    <property type="evidence" value="ECO:0007669"/>
    <property type="project" value="UniProtKB-KW"/>
</dbReference>
<dbReference type="RefSeq" id="WP_148952006.1">
    <property type="nucleotide sequence ID" value="NZ_CP043312.1"/>
</dbReference>
<evidence type="ECO:0000256" key="11">
    <source>
        <dbReference type="HAMAP-Rule" id="MF_01498"/>
    </source>
</evidence>
<feature type="short sequence motif" description="RadA KNRFG motif" evidence="11">
    <location>
        <begin position="251"/>
        <end position="255"/>
    </location>
</feature>
<protein>
    <recommendedName>
        <fullName evidence="11 12">DNA repair protein RadA</fullName>
    </recommendedName>
</protein>
<evidence type="ECO:0000256" key="6">
    <source>
        <dbReference type="ARBA" id="ARBA00022833"/>
    </source>
</evidence>
<dbReference type="GO" id="GO:0000725">
    <property type="term" value="P:recombinational repair"/>
    <property type="evidence" value="ECO:0007669"/>
    <property type="project" value="UniProtKB-UniRule"/>
</dbReference>
<dbReference type="InterPro" id="IPR020568">
    <property type="entry name" value="Ribosomal_Su5_D2-typ_SF"/>
</dbReference>
<evidence type="ECO:0000256" key="12">
    <source>
        <dbReference type="NCBIfam" id="TIGR00416"/>
    </source>
</evidence>
<evidence type="ECO:0000256" key="8">
    <source>
        <dbReference type="ARBA" id="ARBA00023016"/>
    </source>
</evidence>
<dbReference type="HAMAP" id="MF_01498">
    <property type="entry name" value="RadA_bact"/>
    <property type="match status" value="1"/>
</dbReference>
<dbReference type="InterPro" id="IPR014721">
    <property type="entry name" value="Ribsml_uS5_D2-typ_fold_subgr"/>
</dbReference>
<dbReference type="GO" id="GO:0140664">
    <property type="term" value="F:ATP-dependent DNA damage sensor activity"/>
    <property type="evidence" value="ECO:0007669"/>
    <property type="project" value="InterPro"/>
</dbReference>
<keyword evidence="16" id="KW-1185">Reference proteome</keyword>
<dbReference type="InterPro" id="IPR004504">
    <property type="entry name" value="DNA_repair_RadA"/>
</dbReference>
<keyword evidence="8 11" id="KW-0346">Stress response</keyword>
<organism evidence="15 16">
    <name type="scientific">Candidatus Sneabacter namystus</name>
    <dbReference type="NCBI Taxonomy" id="2601646"/>
    <lineage>
        <taxon>Bacteria</taxon>
        <taxon>Pseudomonadati</taxon>
        <taxon>Pseudomonadota</taxon>
        <taxon>Alphaproteobacteria</taxon>
        <taxon>Rickettsiales</taxon>
        <taxon>Rickettsiaceae</taxon>
        <taxon>Rickettsieae</taxon>
        <taxon>Candidatus Sneabacter</taxon>
    </lineage>
</organism>